<keyword evidence="2" id="KW-1185">Reference proteome</keyword>
<dbReference type="EMBL" id="QKRX01000003">
    <property type="protein sequence ID" value="RAU18788.1"/>
    <property type="molecule type" value="Genomic_DNA"/>
</dbReference>
<dbReference type="PANTHER" id="PTHR38765:SF1">
    <property type="entry name" value="DUF484 DOMAIN-CONTAINING PROTEIN"/>
    <property type="match status" value="1"/>
</dbReference>
<protein>
    <submittedName>
        <fullName evidence="1">DUF484 domain-containing protein</fullName>
    </submittedName>
</protein>
<dbReference type="InterPro" id="IPR007435">
    <property type="entry name" value="DUF484"/>
</dbReference>
<reference evidence="1 2" key="1">
    <citation type="submission" date="2018-06" db="EMBL/GenBank/DDBJ databases">
        <title>Nitrincola tibetense sp. nov., isolated from Lake XuguoCo on Tibetan Plateau.</title>
        <authorList>
            <person name="Xing P."/>
        </authorList>
    </citation>
    <scope>NUCLEOTIDE SEQUENCE [LARGE SCALE GENOMIC DNA]</scope>
    <source>
        <strain evidence="2">xg18</strain>
    </source>
</reference>
<evidence type="ECO:0000313" key="2">
    <source>
        <dbReference type="Proteomes" id="UP000250744"/>
    </source>
</evidence>
<dbReference type="Proteomes" id="UP000250744">
    <property type="component" value="Unassembled WGS sequence"/>
</dbReference>
<dbReference type="InterPro" id="IPR029016">
    <property type="entry name" value="GAF-like_dom_sf"/>
</dbReference>
<gene>
    <name evidence="1" type="ORF">DN062_04705</name>
</gene>
<comment type="caution">
    <text evidence="1">The sequence shown here is derived from an EMBL/GenBank/DDBJ whole genome shotgun (WGS) entry which is preliminary data.</text>
</comment>
<organism evidence="1 2">
    <name type="scientific">Nitrincola tibetensis</name>
    <dbReference type="NCBI Taxonomy" id="2219697"/>
    <lineage>
        <taxon>Bacteria</taxon>
        <taxon>Pseudomonadati</taxon>
        <taxon>Pseudomonadota</taxon>
        <taxon>Gammaproteobacteria</taxon>
        <taxon>Oceanospirillales</taxon>
        <taxon>Oceanospirillaceae</taxon>
        <taxon>Nitrincola</taxon>
    </lineage>
</organism>
<proteinExistence type="predicted"/>
<dbReference type="Pfam" id="PF04340">
    <property type="entry name" value="DUF484"/>
    <property type="match status" value="1"/>
</dbReference>
<sequence length="239" mass="26537">MSKEVLAGSKSKPVAQSQSLSATQVAEYLSNHPDFFSEHAWLLEKLYVPHQRGTAVSLVERQTSLLRERNQKLHGHLSELIDIARHNDIQFDKTKRMVLALLEAQTLDDVAIAIEESLCQDFYGDDARLLLFSEKPLNVNSLRMLSKADCSIVQPLIETSLPSCGRLSEAMNRFLFQENAPRVLSAAVVPLVKGDTLGLLAIGSFDAEYFQSSQGTLFLSYVGEVLSRVVAHILQQPQA</sequence>
<dbReference type="PANTHER" id="PTHR38765">
    <property type="entry name" value="DUF484 DOMAIN-CONTAINING PROTEIN"/>
    <property type="match status" value="1"/>
</dbReference>
<dbReference type="OrthoDB" id="8525200at2"/>
<accession>A0A364NNV2</accession>
<name>A0A364NNV2_9GAMM</name>
<dbReference type="RefSeq" id="WP_112158041.1">
    <property type="nucleotide sequence ID" value="NZ_QKRX01000003.1"/>
</dbReference>
<evidence type="ECO:0000313" key="1">
    <source>
        <dbReference type="EMBL" id="RAU18788.1"/>
    </source>
</evidence>
<dbReference type="AlphaFoldDB" id="A0A364NNV2"/>
<dbReference type="Gene3D" id="3.30.450.40">
    <property type="match status" value="1"/>
</dbReference>